<keyword evidence="1" id="KW-0472">Membrane</keyword>
<dbReference type="PANTHER" id="PTHR35697">
    <property type="entry name" value="OS08G0108300 PROTEIN"/>
    <property type="match status" value="1"/>
</dbReference>
<accession>A0A5N6N7L0</accession>
<reference evidence="2 3" key="1">
    <citation type="submission" date="2019-05" db="EMBL/GenBank/DDBJ databases">
        <title>Mikania micrantha, genome provides insights into the molecular mechanism of rapid growth.</title>
        <authorList>
            <person name="Liu B."/>
        </authorList>
    </citation>
    <scope>NUCLEOTIDE SEQUENCE [LARGE SCALE GENOMIC DNA]</scope>
    <source>
        <strain evidence="2">NLD-2019</strain>
        <tissue evidence="2">Leaf</tissue>
    </source>
</reference>
<dbReference type="InterPro" id="IPR044950">
    <property type="entry name" value="TED6/7"/>
</dbReference>
<evidence type="ECO:0000313" key="2">
    <source>
        <dbReference type="EMBL" id="KAD4386289.1"/>
    </source>
</evidence>
<dbReference type="GO" id="GO:0009834">
    <property type="term" value="P:plant-type secondary cell wall biogenesis"/>
    <property type="evidence" value="ECO:0007669"/>
    <property type="project" value="InterPro"/>
</dbReference>
<evidence type="ECO:0000256" key="1">
    <source>
        <dbReference type="SAM" id="Phobius"/>
    </source>
</evidence>
<organism evidence="2 3">
    <name type="scientific">Mikania micrantha</name>
    <name type="common">bitter vine</name>
    <dbReference type="NCBI Taxonomy" id="192012"/>
    <lineage>
        <taxon>Eukaryota</taxon>
        <taxon>Viridiplantae</taxon>
        <taxon>Streptophyta</taxon>
        <taxon>Embryophyta</taxon>
        <taxon>Tracheophyta</taxon>
        <taxon>Spermatophyta</taxon>
        <taxon>Magnoliopsida</taxon>
        <taxon>eudicotyledons</taxon>
        <taxon>Gunneridae</taxon>
        <taxon>Pentapetalae</taxon>
        <taxon>asterids</taxon>
        <taxon>campanulids</taxon>
        <taxon>Asterales</taxon>
        <taxon>Asteraceae</taxon>
        <taxon>Asteroideae</taxon>
        <taxon>Heliantheae alliance</taxon>
        <taxon>Eupatorieae</taxon>
        <taxon>Mikania</taxon>
    </lineage>
</organism>
<keyword evidence="1" id="KW-1133">Transmembrane helix</keyword>
<dbReference type="OrthoDB" id="785473at2759"/>
<evidence type="ECO:0008006" key="4">
    <source>
        <dbReference type="Google" id="ProtNLM"/>
    </source>
</evidence>
<dbReference type="EMBL" id="SZYD01000013">
    <property type="protein sequence ID" value="KAD4386289.1"/>
    <property type="molecule type" value="Genomic_DNA"/>
</dbReference>
<evidence type="ECO:0000313" key="3">
    <source>
        <dbReference type="Proteomes" id="UP000326396"/>
    </source>
</evidence>
<dbReference type="PANTHER" id="PTHR35697:SF1">
    <property type="entry name" value="PROTEIN TRACHEARY ELEMENT DIFFERENTIATION-RELATED 7"/>
    <property type="match status" value="1"/>
</dbReference>
<keyword evidence="3" id="KW-1185">Reference proteome</keyword>
<proteinExistence type="predicted"/>
<protein>
    <recommendedName>
        <fullName evidence="4">Tracheary element differentiation-related 6</fullName>
    </recommendedName>
</protein>
<keyword evidence="1" id="KW-0812">Transmembrane</keyword>
<dbReference type="AlphaFoldDB" id="A0A5N6N7L0"/>
<gene>
    <name evidence="2" type="ORF">E3N88_26458</name>
</gene>
<name>A0A5N6N7L0_9ASTR</name>
<feature type="transmembrane region" description="Helical" evidence="1">
    <location>
        <begin position="6"/>
        <end position="28"/>
    </location>
</feature>
<comment type="caution">
    <text evidence="2">The sequence shown here is derived from an EMBL/GenBank/DDBJ whole genome shotgun (WGS) entry which is preliminary data.</text>
</comment>
<sequence length="108" mass="12063">MTTIFVVFVSFGCVFFLGLALLASCFIVKKLKCSKTTSKEEMVHVDEHLQVRKNMVQGPNGVEDVSITVEDDLHVDKQEESMKNEKVGKHLHKIPNDAFHAQSSTSQA</sequence>
<dbReference type="Proteomes" id="UP000326396">
    <property type="component" value="Linkage Group LG3"/>
</dbReference>